<dbReference type="InterPro" id="IPR004590">
    <property type="entry name" value="ssDNA_annealing_RecT"/>
</dbReference>
<dbReference type="NCBIfam" id="TIGR00616">
    <property type="entry name" value="rect"/>
    <property type="match status" value="1"/>
</dbReference>
<feature type="compositionally biased region" description="Basic and acidic residues" evidence="1">
    <location>
        <begin position="373"/>
        <end position="393"/>
    </location>
</feature>
<dbReference type="InterPro" id="IPR018330">
    <property type="entry name" value="RecT_fam"/>
</dbReference>
<evidence type="ECO:0000256" key="1">
    <source>
        <dbReference type="SAM" id="MobiDB-lite"/>
    </source>
</evidence>
<feature type="compositionally biased region" description="Basic and acidic residues" evidence="1">
    <location>
        <begin position="414"/>
        <end position="425"/>
    </location>
</feature>
<organism evidence="2">
    <name type="scientific">marine sediment metagenome</name>
    <dbReference type="NCBI Taxonomy" id="412755"/>
    <lineage>
        <taxon>unclassified sequences</taxon>
        <taxon>metagenomes</taxon>
        <taxon>ecological metagenomes</taxon>
    </lineage>
</organism>
<feature type="region of interest" description="Disordered" evidence="1">
    <location>
        <begin position="373"/>
        <end position="425"/>
    </location>
</feature>
<evidence type="ECO:0000313" key="2">
    <source>
        <dbReference type="EMBL" id="KKN87393.1"/>
    </source>
</evidence>
<gene>
    <name evidence="2" type="ORF">LCGC14_0258480</name>
</gene>
<dbReference type="AlphaFoldDB" id="A0A0F9X745"/>
<dbReference type="GO" id="GO:0006259">
    <property type="term" value="P:DNA metabolic process"/>
    <property type="evidence" value="ECO:0007669"/>
    <property type="project" value="InterPro"/>
</dbReference>
<accession>A0A0F9X745</accession>
<comment type="caution">
    <text evidence="2">The sequence shown here is derived from an EMBL/GenBank/DDBJ whole genome shotgun (WGS) entry which is preliminary data.</text>
</comment>
<dbReference type="EMBL" id="LAZR01000138">
    <property type="protein sequence ID" value="KKN87393.1"/>
    <property type="molecule type" value="Genomic_DNA"/>
</dbReference>
<sequence length="505" mass="54650">MSTTSIEVIEKSHRPPSNFGSFLEVVQPRLQTVLPAHINAETLIRVVQASGNQNEQLLKCTESSLLTSLMLCSQLGLPPNTPQGFSWLIPFWNGRQKLLECKVMFGKNGLAQLVRNSGEVHRMNSGVVYKHEAISGAFTHTNEPPTINHRSDILADPALYADKNLVAAYALIVTKDGAQILRVLRRDEVLKRRDSSQAVKAAKKKGYSTPWDDWEAPMWVKTAIRALCGMPEVPTSTDLVTALEKDIDSPDFAELQQVTTPGDGFRQQAALGATTVIDTPALPAGDTTPAPAAATEPEPEKPQGDGATKPKKATKVQTGRLWGRWAKITDCDPKAPADVDKESFRGFVAHRIGEDKAKDSSSWTVDDCKVIGKGLDDLRDGKPAGPPADKKEPPAPAESAPEPAAEPAPTTEEDPPKPEISKSDALKQLKDLKKVLSMEWDEVRDLAGGVGVTFKNSSKWTVPECLEVIEAMKATIADDPTEDPPPAANGEQPETSSDPEGNEVD</sequence>
<feature type="compositionally biased region" description="Low complexity" evidence="1">
    <location>
        <begin position="397"/>
        <end position="410"/>
    </location>
</feature>
<feature type="region of interest" description="Disordered" evidence="1">
    <location>
        <begin position="474"/>
        <end position="505"/>
    </location>
</feature>
<name>A0A0F9X745_9ZZZZ</name>
<feature type="region of interest" description="Disordered" evidence="1">
    <location>
        <begin position="276"/>
        <end position="320"/>
    </location>
</feature>
<dbReference type="Pfam" id="PF03837">
    <property type="entry name" value="RecT"/>
    <property type="match status" value="1"/>
</dbReference>
<proteinExistence type="predicted"/>
<feature type="compositionally biased region" description="Low complexity" evidence="1">
    <location>
        <begin position="279"/>
        <end position="296"/>
    </location>
</feature>
<reference evidence="2" key="1">
    <citation type="journal article" date="2015" name="Nature">
        <title>Complex archaea that bridge the gap between prokaryotes and eukaryotes.</title>
        <authorList>
            <person name="Spang A."/>
            <person name="Saw J.H."/>
            <person name="Jorgensen S.L."/>
            <person name="Zaremba-Niedzwiedzka K."/>
            <person name="Martijn J."/>
            <person name="Lind A.E."/>
            <person name="van Eijk R."/>
            <person name="Schleper C."/>
            <person name="Guy L."/>
            <person name="Ettema T.J."/>
        </authorList>
    </citation>
    <scope>NUCLEOTIDE SEQUENCE</scope>
</reference>
<dbReference type="GO" id="GO:0003677">
    <property type="term" value="F:DNA binding"/>
    <property type="evidence" value="ECO:0007669"/>
    <property type="project" value="InterPro"/>
</dbReference>
<protein>
    <submittedName>
        <fullName evidence="2">Uncharacterized protein</fullName>
    </submittedName>
</protein>